<dbReference type="InterPro" id="IPR027417">
    <property type="entry name" value="P-loop_NTPase"/>
</dbReference>
<evidence type="ECO:0000313" key="2">
    <source>
        <dbReference type="Proteomes" id="UP000054107"/>
    </source>
</evidence>
<dbReference type="PANTHER" id="PTHR36978:SF4">
    <property type="entry name" value="P-LOOP CONTAINING NUCLEOSIDE TRIPHOSPHATE HYDROLASE PROTEIN"/>
    <property type="match status" value="1"/>
</dbReference>
<dbReference type="EMBL" id="LN728360">
    <property type="protein sequence ID" value="CEP12787.1"/>
    <property type="molecule type" value="Genomic_DNA"/>
</dbReference>
<dbReference type="STRING" id="35722.A0A0B7N5V8"/>
<dbReference type="Pfam" id="PF17784">
    <property type="entry name" value="Sulfotransfer_4"/>
    <property type="match status" value="1"/>
</dbReference>
<proteinExistence type="predicted"/>
<evidence type="ECO:0008006" key="3">
    <source>
        <dbReference type="Google" id="ProtNLM"/>
    </source>
</evidence>
<dbReference type="SUPFAM" id="SSF52540">
    <property type="entry name" value="P-loop containing nucleoside triphosphate hydrolases"/>
    <property type="match status" value="1"/>
</dbReference>
<dbReference type="PANTHER" id="PTHR36978">
    <property type="entry name" value="P-LOOP CONTAINING NUCLEOTIDE TRIPHOSPHATE HYDROLASE"/>
    <property type="match status" value="1"/>
</dbReference>
<evidence type="ECO:0000313" key="1">
    <source>
        <dbReference type="EMBL" id="CEP12787.1"/>
    </source>
</evidence>
<gene>
    <name evidence="1" type="primary">PARPA_06774.1 scaffold 23808</name>
</gene>
<name>A0A0B7N5V8_9FUNG</name>
<dbReference type="Gene3D" id="3.40.50.300">
    <property type="entry name" value="P-loop containing nucleotide triphosphate hydrolases"/>
    <property type="match status" value="1"/>
</dbReference>
<dbReference type="OrthoDB" id="408152at2759"/>
<dbReference type="Proteomes" id="UP000054107">
    <property type="component" value="Unassembled WGS sequence"/>
</dbReference>
<sequence>MAPLKVIGAGFGRTGTDSLRLALNILGYKTHHMKSFWEEEADTNPDDFIEAYKNRDKADWDKVYENYTAAVDWPTVEFYKDLVAKYPEAKVVLTTRSADSWYASALKTIHPASAGILENPADEQKARLGEMMKLVVLDGHMVNRETFKDEKLIKKLYLDHIEEVKNTVHPDRLLIVELGEGWNRLCEFLGKDIPDIPYPNANSKESFQEVLDAYNLPKPEA</sequence>
<reference evidence="1 2" key="1">
    <citation type="submission" date="2014-09" db="EMBL/GenBank/DDBJ databases">
        <authorList>
            <person name="Ellenberger Sabrina"/>
        </authorList>
    </citation>
    <scope>NUCLEOTIDE SEQUENCE [LARGE SCALE GENOMIC DNA]</scope>
    <source>
        <strain evidence="1 2">CBS 412.66</strain>
    </source>
</reference>
<organism evidence="1 2">
    <name type="scientific">Parasitella parasitica</name>
    <dbReference type="NCBI Taxonomy" id="35722"/>
    <lineage>
        <taxon>Eukaryota</taxon>
        <taxon>Fungi</taxon>
        <taxon>Fungi incertae sedis</taxon>
        <taxon>Mucoromycota</taxon>
        <taxon>Mucoromycotina</taxon>
        <taxon>Mucoromycetes</taxon>
        <taxon>Mucorales</taxon>
        <taxon>Mucorineae</taxon>
        <taxon>Mucoraceae</taxon>
        <taxon>Parasitella</taxon>
    </lineage>
</organism>
<dbReference type="AlphaFoldDB" id="A0A0B7N5V8"/>
<accession>A0A0B7N5V8</accession>
<dbReference type="InterPro" id="IPR040632">
    <property type="entry name" value="Sulfotransfer_4"/>
</dbReference>
<protein>
    <recommendedName>
        <fullName evidence="3">Sulfotransferase domain-containing protein</fullName>
    </recommendedName>
</protein>
<keyword evidence="2" id="KW-1185">Reference proteome</keyword>